<name>A0A835UH94_VANPL</name>
<dbReference type="AlphaFoldDB" id="A0A835UH94"/>
<reference evidence="3 4" key="1">
    <citation type="journal article" date="2020" name="Nat. Food">
        <title>A phased Vanilla planifolia genome enables genetic improvement of flavour and production.</title>
        <authorList>
            <person name="Hasing T."/>
            <person name="Tang H."/>
            <person name="Brym M."/>
            <person name="Khazi F."/>
            <person name="Huang T."/>
            <person name="Chambers A.H."/>
        </authorList>
    </citation>
    <scope>NUCLEOTIDE SEQUENCE [LARGE SCALE GENOMIC DNA]</scope>
    <source>
        <tissue evidence="2">Leaf</tissue>
    </source>
</reference>
<organism evidence="2 4">
    <name type="scientific">Vanilla planifolia</name>
    <name type="common">Vanilla</name>
    <dbReference type="NCBI Taxonomy" id="51239"/>
    <lineage>
        <taxon>Eukaryota</taxon>
        <taxon>Viridiplantae</taxon>
        <taxon>Streptophyta</taxon>
        <taxon>Embryophyta</taxon>
        <taxon>Tracheophyta</taxon>
        <taxon>Spermatophyta</taxon>
        <taxon>Magnoliopsida</taxon>
        <taxon>Liliopsida</taxon>
        <taxon>Asparagales</taxon>
        <taxon>Orchidaceae</taxon>
        <taxon>Vanilloideae</taxon>
        <taxon>Vanilleae</taxon>
        <taxon>Vanilla</taxon>
    </lineage>
</organism>
<keyword evidence="3" id="KW-1185">Reference proteome</keyword>
<sequence length="122" mass="13808">MDPELLNRRRRTQDYIIQLLQRRSYNPSSDVMQRIPELARHLEERIYKDVVLKGEDYTSMSSAAIEQRLQGIMKMLNNSQQSHYVSSSAANTMIPTPGIGNYGNKVPAPSQDIALISTVAVE</sequence>
<dbReference type="EMBL" id="JADCNM010000011">
    <property type="protein sequence ID" value="KAG0463044.1"/>
    <property type="molecule type" value="Genomic_DNA"/>
</dbReference>
<protein>
    <submittedName>
        <fullName evidence="2">Uncharacterized protein</fullName>
    </submittedName>
</protein>
<dbReference type="Proteomes" id="UP000639772">
    <property type="component" value="Chromosome 11"/>
</dbReference>
<evidence type="ECO:0000313" key="4">
    <source>
        <dbReference type="Proteomes" id="UP000639772"/>
    </source>
</evidence>
<proteinExistence type="predicted"/>
<gene>
    <name evidence="2" type="ORF">HPP92_021520</name>
    <name evidence="1" type="ORF">HPP92_021885</name>
</gene>
<evidence type="ECO:0000313" key="2">
    <source>
        <dbReference type="EMBL" id="KAG0463044.1"/>
    </source>
</evidence>
<evidence type="ECO:0000313" key="3">
    <source>
        <dbReference type="Proteomes" id="UP000636800"/>
    </source>
</evidence>
<dbReference type="Proteomes" id="UP000636800">
    <property type="component" value="Chromosome 11"/>
</dbReference>
<dbReference type="EMBL" id="JADCNL010000011">
    <property type="protein sequence ID" value="KAG0461588.1"/>
    <property type="molecule type" value="Genomic_DNA"/>
</dbReference>
<evidence type="ECO:0000313" key="1">
    <source>
        <dbReference type="EMBL" id="KAG0461588.1"/>
    </source>
</evidence>
<accession>A0A835UH94</accession>
<comment type="caution">
    <text evidence="2">The sequence shown here is derived from an EMBL/GenBank/DDBJ whole genome shotgun (WGS) entry which is preliminary data.</text>
</comment>